<feature type="signal peptide" evidence="1">
    <location>
        <begin position="1"/>
        <end position="25"/>
    </location>
</feature>
<reference evidence="4 5" key="1">
    <citation type="submission" date="2024-10" db="EMBL/GenBank/DDBJ databases">
        <title>The Natural Products Discovery Center: Release of the First 8490 Sequenced Strains for Exploring Actinobacteria Biosynthetic Diversity.</title>
        <authorList>
            <person name="Kalkreuter E."/>
            <person name="Kautsar S.A."/>
            <person name="Yang D."/>
            <person name="Bader C.D."/>
            <person name="Teijaro C.N."/>
            <person name="Fluegel L."/>
            <person name="Davis C.M."/>
            <person name="Simpson J.R."/>
            <person name="Lauterbach L."/>
            <person name="Steele A.D."/>
            <person name="Gui C."/>
            <person name="Meng S."/>
            <person name="Li G."/>
            <person name="Viehrig K."/>
            <person name="Ye F."/>
            <person name="Su P."/>
            <person name="Kiefer A.F."/>
            <person name="Nichols A."/>
            <person name="Cepeda A.J."/>
            <person name="Yan W."/>
            <person name="Fan B."/>
            <person name="Jiang Y."/>
            <person name="Adhikari A."/>
            <person name="Zheng C.-J."/>
            <person name="Schuster L."/>
            <person name="Cowan T.M."/>
            <person name="Smanski M.J."/>
            <person name="Chevrette M.G."/>
            <person name="De Carvalho L.P.S."/>
            <person name="Shen B."/>
        </authorList>
    </citation>
    <scope>NUCLEOTIDE SEQUENCE [LARGE SCALE GENOMIC DNA]</scope>
    <source>
        <strain evidence="4 5">NPDC002593</strain>
    </source>
</reference>
<dbReference type="PROSITE" id="PS51257">
    <property type="entry name" value="PROKAR_LIPOPROTEIN"/>
    <property type="match status" value="1"/>
</dbReference>
<dbReference type="PANTHER" id="PTHR33371:SF15">
    <property type="entry name" value="LIPOPROTEIN LPRN"/>
    <property type="match status" value="1"/>
</dbReference>
<dbReference type="RefSeq" id="WP_387406181.1">
    <property type="nucleotide sequence ID" value="NZ_JBIAQY010000015.1"/>
</dbReference>
<dbReference type="Pfam" id="PF11887">
    <property type="entry name" value="Mce4_CUP1"/>
    <property type="match status" value="1"/>
</dbReference>
<dbReference type="InterPro" id="IPR024516">
    <property type="entry name" value="Mce_C"/>
</dbReference>
<dbReference type="Proteomes" id="UP001601992">
    <property type="component" value="Unassembled WGS sequence"/>
</dbReference>
<evidence type="ECO:0000259" key="3">
    <source>
        <dbReference type="Pfam" id="PF11887"/>
    </source>
</evidence>
<dbReference type="InterPro" id="IPR052336">
    <property type="entry name" value="MlaD_Phospholipid_Transporter"/>
</dbReference>
<comment type="caution">
    <text evidence="4">The sequence shown here is derived from an EMBL/GenBank/DDBJ whole genome shotgun (WGS) entry which is preliminary data.</text>
</comment>
<dbReference type="NCBIfam" id="TIGR00996">
    <property type="entry name" value="Mtu_fam_mce"/>
    <property type="match status" value="1"/>
</dbReference>
<evidence type="ECO:0000256" key="1">
    <source>
        <dbReference type="SAM" id="SignalP"/>
    </source>
</evidence>
<dbReference type="Pfam" id="PF02470">
    <property type="entry name" value="MlaD"/>
    <property type="match status" value="1"/>
</dbReference>
<organism evidence="4 5">
    <name type="scientific">Nocardia jiangxiensis</name>
    <dbReference type="NCBI Taxonomy" id="282685"/>
    <lineage>
        <taxon>Bacteria</taxon>
        <taxon>Bacillati</taxon>
        <taxon>Actinomycetota</taxon>
        <taxon>Actinomycetes</taxon>
        <taxon>Mycobacteriales</taxon>
        <taxon>Nocardiaceae</taxon>
        <taxon>Nocardia</taxon>
    </lineage>
</organism>
<dbReference type="EMBL" id="JBIAQY010000015">
    <property type="protein sequence ID" value="MFF3572804.1"/>
    <property type="molecule type" value="Genomic_DNA"/>
</dbReference>
<gene>
    <name evidence="4" type="ORF">ACFYXQ_34050</name>
</gene>
<keyword evidence="5" id="KW-1185">Reference proteome</keyword>
<dbReference type="PANTHER" id="PTHR33371">
    <property type="entry name" value="INTERMEMBRANE PHOSPHOLIPID TRANSPORT SYSTEM BINDING PROTEIN MLAD-RELATED"/>
    <property type="match status" value="1"/>
</dbReference>
<proteinExistence type="predicted"/>
<name>A0ABW6SAX2_9NOCA</name>
<evidence type="ECO:0000259" key="2">
    <source>
        <dbReference type="Pfam" id="PF02470"/>
    </source>
</evidence>
<feature type="chain" id="PRO_5045262382" evidence="1">
    <location>
        <begin position="26"/>
        <end position="352"/>
    </location>
</feature>
<accession>A0ABW6SAX2</accession>
<dbReference type="InterPro" id="IPR005693">
    <property type="entry name" value="Mce"/>
</dbReference>
<protein>
    <submittedName>
        <fullName evidence="4">MCE family protein</fullName>
    </submittedName>
</protein>
<feature type="domain" description="Mammalian cell entry C-terminal" evidence="3">
    <location>
        <begin position="126"/>
        <end position="289"/>
    </location>
</feature>
<evidence type="ECO:0000313" key="5">
    <source>
        <dbReference type="Proteomes" id="UP001601992"/>
    </source>
</evidence>
<keyword evidence="1" id="KW-0732">Signal</keyword>
<evidence type="ECO:0000313" key="4">
    <source>
        <dbReference type="EMBL" id="MFF3572804.1"/>
    </source>
</evidence>
<sequence>MNRARYLRPAALACAITLCATLSGCQWTGLNSLPLPGTKGHGPGSYQVTIQMPDVTTITPNSPVMVRDVEVGSITAITTENWLAKVTVTLDRGTILPANATAKIGQTSLLGATHIELTAPPDPHGTLTDGSVIPLQRAGDYPTTEQTLAALSMVLGTGGLGNLQTIIAETDKALAGHQDSVGKVIDEMNSLLGELDSQRNAITATLDGLDRFSAVAAKDNDSIGKALSAISPAVDVLNQQRGDLTTALAALTRFGAAGTALIQQTQGDLEKNLTGLVPLLQKISQAGDDLVGNIHQLATFPFPPVAVQNGIRGDYMNLWAEADLTLPRLQQGLLFGTPLAPPDPSAPVRNGR</sequence>
<feature type="domain" description="Mce/MlaD" evidence="2">
    <location>
        <begin position="45"/>
        <end position="119"/>
    </location>
</feature>
<dbReference type="InterPro" id="IPR003399">
    <property type="entry name" value="Mce/MlaD"/>
</dbReference>